<keyword evidence="11" id="KW-1185">Reference proteome</keyword>
<dbReference type="InterPro" id="IPR003594">
    <property type="entry name" value="HATPase_dom"/>
</dbReference>
<evidence type="ECO:0000256" key="6">
    <source>
        <dbReference type="ARBA" id="ARBA00022840"/>
    </source>
</evidence>
<dbReference type="Gene3D" id="3.30.565.10">
    <property type="entry name" value="Histidine kinase-like ATPase, C-terminal domain"/>
    <property type="match status" value="2"/>
</dbReference>
<dbReference type="SUPFAM" id="SSF55874">
    <property type="entry name" value="ATPase domain of HSP90 chaperone/DNA topoisomerase II/histidine kinase"/>
    <property type="match status" value="2"/>
</dbReference>
<sequence>MTNLQFSVKPRLLTLLGDQLIRDASIAVFELVKNAYDADATECHVTLEHLNAPSDGCVVVQDNGVGMDAKTIREAWMVIATDFRKVQRDENRRTRKFHRLPLGEKGLGRLSVHKLGHRVRLVTKVKGGPEIVIEIDWDELEEASSFDRAAAVMTEREPRIFTGSKTGTRLEVSRLREEWSRGELRRLHRSVNSLCSPFEGPTDFKVSLSAPTNERWLDGMFAASDARKCALYHVRGTFEGSKMQFDYRFRPPPGFEKQLTAQHRKATHPLERRAGRKTELLDLSKYEIGKVRFEFLLYDRAPGILRSVTDDVTGLKDFLDENGGIRIYRDGIRVFDFGEPGNDWLNLDIRRVNTPTARTSNNQILGTLQLSAESSADLREKTNREGFIENPAFSDFREAVIGVLTQVEAEKTKEQRKLREALGRGTGKRVFQKLGDLRDILERKGVLKEVEPRLKAVEKEMETYRDQLLHAAVPGLSVGIMLHGAEKILEELRAAAAKGTDVAKIKGLVESLYRAMRPVTNLLKNPGLGKTGAKSLIKEAIFSTELRLKRHGIKLIDGLDEGDEDFPVKGSKQMLVASITNLVDNSIHWLEHKNPKTKLLYIGTTRDPEGGPAIVVGDNGPGFGKDDPEDLLQPFFTRRSGGMGLGLYITDEVMRVNKGQVVFPGKGDVDLPNGIDGAVVALQFLDA</sequence>
<dbReference type="RefSeq" id="WP_128963906.1">
    <property type="nucleotide sequence ID" value="NZ_BMHC01000048.1"/>
</dbReference>
<evidence type="ECO:0000313" key="10">
    <source>
        <dbReference type="EMBL" id="QOZ58190.1"/>
    </source>
</evidence>
<dbReference type="PANTHER" id="PTHR44936">
    <property type="entry name" value="SENSOR PROTEIN CREC"/>
    <property type="match status" value="1"/>
</dbReference>
<dbReference type="OrthoDB" id="9816482at2"/>
<reference evidence="9" key="3">
    <citation type="submission" date="2022-12" db="EMBL/GenBank/DDBJ databases">
        <authorList>
            <person name="Sun Q."/>
            <person name="Zhou Y."/>
        </authorList>
    </citation>
    <scope>NUCLEOTIDE SEQUENCE</scope>
    <source>
        <strain evidence="9">CGMCC 1.15034</strain>
    </source>
</reference>
<dbReference type="InterPro" id="IPR004358">
    <property type="entry name" value="Sig_transdc_His_kin-like_C"/>
</dbReference>
<dbReference type="GO" id="GO:0004673">
    <property type="term" value="F:protein histidine kinase activity"/>
    <property type="evidence" value="ECO:0007669"/>
    <property type="project" value="UniProtKB-EC"/>
</dbReference>
<dbReference type="Proteomes" id="UP000593880">
    <property type="component" value="Chromosome"/>
</dbReference>
<feature type="coiled-coil region" evidence="7">
    <location>
        <begin position="404"/>
        <end position="467"/>
    </location>
</feature>
<evidence type="ECO:0000256" key="2">
    <source>
        <dbReference type="ARBA" id="ARBA00012438"/>
    </source>
</evidence>
<evidence type="ECO:0000313" key="11">
    <source>
        <dbReference type="Proteomes" id="UP000593880"/>
    </source>
</evidence>
<proteinExistence type="predicted"/>
<dbReference type="PRINTS" id="PR00344">
    <property type="entry name" value="BCTRLSENSOR"/>
</dbReference>
<evidence type="ECO:0000256" key="7">
    <source>
        <dbReference type="SAM" id="Coils"/>
    </source>
</evidence>
<dbReference type="InterPro" id="IPR050980">
    <property type="entry name" value="2C_sensor_his_kinase"/>
</dbReference>
<keyword evidence="5" id="KW-0418">Kinase</keyword>
<keyword evidence="3" id="KW-0808">Transferase</keyword>
<evidence type="ECO:0000256" key="4">
    <source>
        <dbReference type="ARBA" id="ARBA00022741"/>
    </source>
</evidence>
<feature type="domain" description="Histidine kinase" evidence="8">
    <location>
        <begin position="480"/>
        <end position="687"/>
    </location>
</feature>
<dbReference type="Pfam" id="PF02518">
    <property type="entry name" value="HATPase_c"/>
    <property type="match status" value="1"/>
</dbReference>
<dbReference type="Pfam" id="PF13589">
    <property type="entry name" value="HATPase_c_3"/>
    <property type="match status" value="1"/>
</dbReference>
<keyword evidence="7" id="KW-0175">Coiled coil</keyword>
<dbReference type="AlphaFoldDB" id="A0A410V0F2"/>
<evidence type="ECO:0000313" key="9">
    <source>
        <dbReference type="EMBL" id="GGI34562.1"/>
    </source>
</evidence>
<evidence type="ECO:0000259" key="8">
    <source>
        <dbReference type="PROSITE" id="PS50109"/>
    </source>
</evidence>
<evidence type="ECO:0000256" key="3">
    <source>
        <dbReference type="ARBA" id="ARBA00022679"/>
    </source>
</evidence>
<dbReference type="GO" id="GO:0005524">
    <property type="term" value="F:ATP binding"/>
    <property type="evidence" value="ECO:0007669"/>
    <property type="project" value="UniProtKB-KW"/>
</dbReference>
<evidence type="ECO:0000256" key="1">
    <source>
        <dbReference type="ARBA" id="ARBA00000085"/>
    </source>
</evidence>
<dbReference type="InterPro" id="IPR036890">
    <property type="entry name" value="HATPase_C_sf"/>
</dbReference>
<evidence type="ECO:0000313" key="12">
    <source>
        <dbReference type="Proteomes" id="UP000625079"/>
    </source>
</evidence>
<dbReference type="PANTHER" id="PTHR44936:SF10">
    <property type="entry name" value="SENSOR PROTEIN RSTB"/>
    <property type="match status" value="1"/>
</dbReference>
<reference evidence="9" key="1">
    <citation type="journal article" date="2014" name="Int. J. Syst. Evol. Microbiol.">
        <title>Complete genome sequence of Corynebacterium casei LMG S-19264T (=DSM 44701T), isolated from a smear-ripened cheese.</title>
        <authorList>
            <consortium name="US DOE Joint Genome Institute (JGI-PGF)"/>
            <person name="Walter F."/>
            <person name="Albersmeier A."/>
            <person name="Kalinowski J."/>
            <person name="Ruckert C."/>
        </authorList>
    </citation>
    <scope>NUCLEOTIDE SEQUENCE</scope>
    <source>
        <strain evidence="9">CGMCC 1.15034</strain>
    </source>
</reference>
<dbReference type="InterPro" id="IPR005467">
    <property type="entry name" value="His_kinase_dom"/>
</dbReference>
<organism evidence="9 12">
    <name type="scientific">Bradyrhizobium guangdongense</name>
    <dbReference type="NCBI Taxonomy" id="1325090"/>
    <lineage>
        <taxon>Bacteria</taxon>
        <taxon>Pseudomonadati</taxon>
        <taxon>Pseudomonadota</taxon>
        <taxon>Alphaproteobacteria</taxon>
        <taxon>Hyphomicrobiales</taxon>
        <taxon>Nitrobacteraceae</taxon>
        <taxon>Bradyrhizobium</taxon>
    </lineage>
</organism>
<dbReference type="EMBL" id="BMHC01000048">
    <property type="protein sequence ID" value="GGI34562.1"/>
    <property type="molecule type" value="Genomic_DNA"/>
</dbReference>
<dbReference type="EC" id="2.7.13.3" evidence="2"/>
<dbReference type="EMBL" id="CP030057">
    <property type="protein sequence ID" value="QOZ58190.1"/>
    <property type="molecule type" value="Genomic_DNA"/>
</dbReference>
<gene>
    <name evidence="9" type="ORF">GCM10010987_79990</name>
    <name evidence="10" type="ORF">XH86_05120</name>
</gene>
<evidence type="ECO:0000256" key="5">
    <source>
        <dbReference type="ARBA" id="ARBA00022777"/>
    </source>
</evidence>
<protein>
    <recommendedName>
        <fullName evidence="2">histidine kinase</fullName>
        <ecNumber evidence="2">2.7.13.3</ecNumber>
    </recommendedName>
</protein>
<dbReference type="SMART" id="SM00387">
    <property type="entry name" value="HATPase_c"/>
    <property type="match status" value="1"/>
</dbReference>
<dbReference type="Proteomes" id="UP000625079">
    <property type="component" value="Unassembled WGS sequence"/>
</dbReference>
<accession>A0A410V0F2</accession>
<keyword evidence="6 10" id="KW-0067">ATP-binding</keyword>
<keyword evidence="4" id="KW-0547">Nucleotide-binding</keyword>
<reference evidence="10 11" key="2">
    <citation type="submission" date="2018-06" db="EMBL/GenBank/DDBJ databases">
        <title>Comparative genomics of rhizobia nodulating Arachis hypogaea in China.</title>
        <authorList>
            <person name="Li Y."/>
        </authorList>
    </citation>
    <scope>NUCLEOTIDE SEQUENCE [LARGE SCALE GENOMIC DNA]</scope>
    <source>
        <strain evidence="10 11">CCBAU 51658</strain>
    </source>
</reference>
<dbReference type="PROSITE" id="PS50109">
    <property type="entry name" value="HIS_KIN"/>
    <property type="match status" value="1"/>
</dbReference>
<name>A0A410V0F2_9BRAD</name>
<comment type="catalytic activity">
    <reaction evidence="1">
        <text>ATP + protein L-histidine = ADP + protein N-phospho-L-histidine.</text>
        <dbReference type="EC" id="2.7.13.3"/>
    </reaction>
</comment>